<evidence type="ECO:0000313" key="2">
    <source>
        <dbReference type="Proteomes" id="UP000094068"/>
    </source>
</evidence>
<comment type="caution">
    <text evidence="1">The sequence shown here is derived from an EMBL/GenBank/DDBJ whole genome shotgun (WGS) entry which is preliminary data.</text>
</comment>
<protein>
    <submittedName>
        <fullName evidence="1">Uncharacterized protein</fullName>
    </submittedName>
</protein>
<reference evidence="2" key="1">
    <citation type="submission" date="2016-09" db="EMBL/GenBank/DDBJ databases">
        <authorList>
            <person name="Gulvik C.A."/>
        </authorList>
    </citation>
    <scope>NUCLEOTIDE SEQUENCE [LARGE SCALE GENOMIC DNA]</scope>
    <source>
        <strain evidence="2">DSM 23328</strain>
    </source>
</reference>
<sequence>MKKRKISLGFVVLVAMCLGFVLNGYETEAAEINMNRGTTFVMDPSGSSKKIYSGVYETINSSKGLYRYDSYTGEAQFAYANASTKNIQAAYIVNERMFNFEGTYSPKESYFNGKSKIWVYNIQKVNGLTPVYKTSVKILEGLPGGTVLSIRADQGLVPNWVGLPNIDSMSKVLIESASISVKVQ</sequence>
<dbReference type="Proteomes" id="UP000094068">
    <property type="component" value="Unassembled WGS sequence"/>
</dbReference>
<keyword evidence="2" id="KW-1185">Reference proteome</keyword>
<organism evidence="1 2">
    <name type="scientific">Enterococcus ureasiticus</name>
    <dbReference type="NCBI Taxonomy" id="903984"/>
    <lineage>
        <taxon>Bacteria</taxon>
        <taxon>Bacillati</taxon>
        <taxon>Bacillota</taxon>
        <taxon>Bacilli</taxon>
        <taxon>Lactobacillales</taxon>
        <taxon>Enterococcaceae</taxon>
        <taxon>Enterococcus</taxon>
    </lineage>
</organism>
<name>A0A1E5GMZ1_9ENTE</name>
<gene>
    <name evidence="1" type="ORF">BCR21_03480</name>
</gene>
<proteinExistence type="predicted"/>
<dbReference type="OrthoDB" id="2183425at2"/>
<dbReference type="EMBL" id="MIJZ01000001">
    <property type="protein sequence ID" value="OEG14066.1"/>
    <property type="molecule type" value="Genomic_DNA"/>
</dbReference>
<dbReference type="STRING" id="903984.BCR21_03480"/>
<dbReference type="RefSeq" id="WP_069645114.1">
    <property type="nucleotide sequence ID" value="NZ_MIJZ01000001.1"/>
</dbReference>
<dbReference type="AlphaFoldDB" id="A0A1E5GMZ1"/>
<accession>A0A1E5GMZ1</accession>
<evidence type="ECO:0000313" key="1">
    <source>
        <dbReference type="EMBL" id="OEG14066.1"/>
    </source>
</evidence>